<reference evidence="4 5" key="2">
    <citation type="journal article" date="2012" name="Stand. Genomic Sci.">
        <title>Complete genome sequence of the moderately thermophilic mineral-sulfide-oxidizing firmicute Sulfobacillus acidophilus type strain (NAL(T)).</title>
        <authorList>
            <person name="Anderson I."/>
            <person name="Chertkov O."/>
            <person name="Chen A."/>
            <person name="Saunders E."/>
            <person name="Lapidus A."/>
            <person name="Nolan M."/>
            <person name="Lucas S."/>
            <person name="Hammon N."/>
            <person name="Deshpande S."/>
            <person name="Cheng J.F."/>
            <person name="Han C."/>
            <person name="Tapia R."/>
            <person name="Goodwin L.A."/>
            <person name="Pitluck S."/>
            <person name="Liolios K."/>
            <person name="Pagani I."/>
            <person name="Ivanova N."/>
            <person name="Mikhailova N."/>
            <person name="Pati A."/>
            <person name="Palaniappan K."/>
            <person name="Land M."/>
            <person name="Pan C."/>
            <person name="Rohde M."/>
            <person name="Pukall R."/>
            <person name="Goker M."/>
            <person name="Detter J.C."/>
            <person name="Woyke T."/>
            <person name="Bristow J."/>
            <person name="Eisen J.A."/>
            <person name="Markowitz V."/>
            <person name="Hugenholtz P."/>
            <person name="Kyrpides N.C."/>
            <person name="Klenk H.P."/>
            <person name="Mavromatis K."/>
        </authorList>
    </citation>
    <scope>NUCLEOTIDE SEQUENCE [LARGE SCALE GENOMIC DNA]</scope>
    <source>
        <strain evidence="5">ATCC 700253 / DSM 10332 / NAL</strain>
    </source>
</reference>
<evidence type="ECO:0000256" key="3">
    <source>
        <dbReference type="HAMAP-Rule" id="MF_01385"/>
    </source>
</evidence>
<proteinExistence type="inferred from homology"/>
<dbReference type="HAMAP" id="MF_01385">
    <property type="entry name" value="UreF"/>
    <property type="match status" value="1"/>
</dbReference>
<dbReference type="Gene3D" id="1.10.4190.10">
    <property type="entry name" value="Urease accessory protein UreF"/>
    <property type="match status" value="1"/>
</dbReference>
<evidence type="ECO:0000313" key="4">
    <source>
        <dbReference type="EMBL" id="AEW04512.1"/>
    </source>
</evidence>
<dbReference type="GO" id="GO:0016151">
    <property type="term" value="F:nickel cation binding"/>
    <property type="evidence" value="ECO:0007669"/>
    <property type="project" value="UniProtKB-UniRule"/>
</dbReference>
<comment type="subunit">
    <text evidence="3">UreD, UreF and UreG form a complex that acts as a GTP-hydrolysis-dependent molecular chaperone, activating the urease apoprotein by helping to assemble the nickel containing metallocenter of UreC. The UreE protein probably delivers the nickel.</text>
</comment>
<protein>
    <recommendedName>
        <fullName evidence="3">Urease accessory protein UreF</fullName>
    </recommendedName>
</protein>
<accession>G8TTD2</accession>
<dbReference type="STRING" id="679936.Sulac_1012"/>
<dbReference type="GO" id="GO:0005737">
    <property type="term" value="C:cytoplasm"/>
    <property type="evidence" value="ECO:0007669"/>
    <property type="project" value="UniProtKB-SubCell"/>
</dbReference>
<gene>
    <name evidence="3" type="primary">ureF</name>
    <name evidence="4" type="ordered locus">Sulac_1012</name>
</gene>
<name>G8TTD2_SULAD</name>
<comment type="subcellular location">
    <subcellularLocation>
        <location evidence="3">Cytoplasm</location>
    </subcellularLocation>
</comment>
<evidence type="ECO:0000256" key="2">
    <source>
        <dbReference type="ARBA" id="ARBA00023186"/>
    </source>
</evidence>
<dbReference type="EMBL" id="CP003179">
    <property type="protein sequence ID" value="AEW04512.1"/>
    <property type="molecule type" value="Genomic_DNA"/>
</dbReference>
<evidence type="ECO:0000256" key="1">
    <source>
        <dbReference type="ARBA" id="ARBA00022988"/>
    </source>
</evidence>
<keyword evidence="5" id="KW-1185">Reference proteome</keyword>
<sequence length="221" mass="25074">MPKPMCKGIDALWALPFWIDSALPTGGFVLSHGLETMVQEGWVASVSDVGTVLRLFGRQISHSELIAFWHVIKSSDGIQALERCQVRLDALVMPDETRQASLWQGQRILSIAEAWGLSVPVSRTYSGPAFAWITRVSQLSAEMAALAYLYRQLSEMASAALRLMRVDGVEVFRELYRLQPEISGWIETARRSHLAQMTTSSVWLEWMALRHQHQEMRLFRT</sequence>
<dbReference type="KEGG" id="sap:Sulac_1012"/>
<dbReference type="InterPro" id="IPR002639">
    <property type="entry name" value="UreF"/>
</dbReference>
<keyword evidence="2 3" id="KW-0143">Chaperone</keyword>
<keyword evidence="3" id="KW-0963">Cytoplasm</keyword>
<dbReference type="InterPro" id="IPR038277">
    <property type="entry name" value="UreF_sf"/>
</dbReference>
<dbReference type="PANTHER" id="PTHR33620">
    <property type="entry name" value="UREASE ACCESSORY PROTEIN F"/>
    <property type="match status" value="1"/>
</dbReference>
<reference evidence="5" key="1">
    <citation type="submission" date="2011-12" db="EMBL/GenBank/DDBJ databases">
        <title>The complete genome of chromosome of Sulfobacillus acidophilus DSM 10332.</title>
        <authorList>
            <person name="Lucas S."/>
            <person name="Han J."/>
            <person name="Lapidus A."/>
            <person name="Bruce D."/>
            <person name="Goodwin L."/>
            <person name="Pitluck S."/>
            <person name="Peters L."/>
            <person name="Kyrpides N."/>
            <person name="Mavromatis K."/>
            <person name="Ivanova N."/>
            <person name="Mikhailova N."/>
            <person name="Chertkov O."/>
            <person name="Saunders E."/>
            <person name="Detter J.C."/>
            <person name="Tapia R."/>
            <person name="Han C."/>
            <person name="Land M."/>
            <person name="Hauser L."/>
            <person name="Markowitz V."/>
            <person name="Cheng J.-F."/>
            <person name="Hugenholtz P."/>
            <person name="Woyke T."/>
            <person name="Wu D."/>
            <person name="Pukall R."/>
            <person name="Gehrich-Schroeter G."/>
            <person name="Schneider S."/>
            <person name="Klenk H.-P."/>
            <person name="Eisen J.A."/>
        </authorList>
    </citation>
    <scope>NUCLEOTIDE SEQUENCE [LARGE SCALE GENOMIC DNA]</scope>
    <source>
        <strain evidence="5">ATCC 700253 / DSM 10332 / NAL</strain>
    </source>
</reference>
<comment type="function">
    <text evidence="3">Required for maturation of urease via the functional incorporation of the urease nickel metallocenter.</text>
</comment>
<dbReference type="PIRSF" id="PIRSF009467">
    <property type="entry name" value="Ureas_acces_UreF"/>
    <property type="match status" value="1"/>
</dbReference>
<dbReference type="Pfam" id="PF01730">
    <property type="entry name" value="UreF"/>
    <property type="match status" value="1"/>
</dbReference>
<comment type="similarity">
    <text evidence="3">Belongs to the UreF family.</text>
</comment>
<organism evidence="4 5">
    <name type="scientific">Sulfobacillus acidophilus (strain ATCC 700253 / DSM 10332 / NAL)</name>
    <dbReference type="NCBI Taxonomy" id="679936"/>
    <lineage>
        <taxon>Bacteria</taxon>
        <taxon>Bacillati</taxon>
        <taxon>Bacillota</taxon>
        <taxon>Clostridia</taxon>
        <taxon>Eubacteriales</taxon>
        <taxon>Clostridiales Family XVII. Incertae Sedis</taxon>
        <taxon>Sulfobacillus</taxon>
    </lineage>
</organism>
<dbReference type="Proteomes" id="UP000005439">
    <property type="component" value="Chromosome"/>
</dbReference>
<dbReference type="AlphaFoldDB" id="G8TTD2"/>
<dbReference type="PATRIC" id="fig|679936.5.peg.1071"/>
<dbReference type="HOGENOM" id="CLU_049215_4_0_9"/>
<evidence type="ECO:0000313" key="5">
    <source>
        <dbReference type="Proteomes" id="UP000005439"/>
    </source>
</evidence>
<dbReference type="PANTHER" id="PTHR33620:SF1">
    <property type="entry name" value="UREASE ACCESSORY PROTEIN F"/>
    <property type="match status" value="1"/>
</dbReference>
<keyword evidence="1 3" id="KW-0996">Nickel insertion</keyword>